<dbReference type="PANTHER" id="PTHR23135:SF18">
    <property type="entry name" value="CYANOPHYCIN SYNTHETASE"/>
    <property type="match status" value="1"/>
</dbReference>
<organism evidence="3 4">
    <name type="scientific">Pseudolysobacter antarcticus</name>
    <dbReference type="NCBI Taxonomy" id="2511995"/>
    <lineage>
        <taxon>Bacteria</taxon>
        <taxon>Pseudomonadati</taxon>
        <taxon>Pseudomonadota</taxon>
        <taxon>Gammaproteobacteria</taxon>
        <taxon>Lysobacterales</taxon>
        <taxon>Rhodanobacteraceae</taxon>
        <taxon>Pseudolysobacter</taxon>
    </lineage>
</organism>
<keyword evidence="4" id="KW-1185">Reference proteome</keyword>
<evidence type="ECO:0000259" key="1">
    <source>
        <dbReference type="Pfam" id="PF02875"/>
    </source>
</evidence>
<name>A0A411HQN0_9GAMM</name>
<evidence type="ECO:0000313" key="3">
    <source>
        <dbReference type="EMBL" id="QBB72730.1"/>
    </source>
</evidence>
<dbReference type="SUPFAM" id="SSF53623">
    <property type="entry name" value="MurD-like peptide ligases, catalytic domain"/>
    <property type="match status" value="1"/>
</dbReference>
<dbReference type="InterPro" id="IPR036565">
    <property type="entry name" value="Mur-like_cat_sf"/>
</dbReference>
<keyword evidence="3" id="KW-0436">Ligase</keyword>
<dbReference type="SUPFAM" id="SSF53244">
    <property type="entry name" value="MurD-like peptide ligases, peptide-binding domain"/>
    <property type="match status" value="1"/>
</dbReference>
<dbReference type="Gene3D" id="3.90.190.20">
    <property type="entry name" value="Mur ligase, C-terminal domain"/>
    <property type="match status" value="1"/>
</dbReference>
<dbReference type="Pfam" id="PF08245">
    <property type="entry name" value="Mur_ligase_M"/>
    <property type="match status" value="1"/>
</dbReference>
<evidence type="ECO:0000313" key="4">
    <source>
        <dbReference type="Proteomes" id="UP000291562"/>
    </source>
</evidence>
<dbReference type="Pfam" id="PF02875">
    <property type="entry name" value="Mur_ligase_C"/>
    <property type="match status" value="1"/>
</dbReference>
<evidence type="ECO:0000259" key="2">
    <source>
        <dbReference type="Pfam" id="PF08245"/>
    </source>
</evidence>
<feature type="domain" description="Mur ligase central" evidence="2">
    <location>
        <begin position="189"/>
        <end position="399"/>
    </location>
</feature>
<dbReference type="GO" id="GO:0005524">
    <property type="term" value="F:ATP binding"/>
    <property type="evidence" value="ECO:0007669"/>
    <property type="project" value="InterPro"/>
</dbReference>
<dbReference type="GO" id="GO:0016881">
    <property type="term" value="F:acid-amino acid ligase activity"/>
    <property type="evidence" value="ECO:0007669"/>
    <property type="project" value="InterPro"/>
</dbReference>
<protein>
    <submittedName>
        <fullName evidence="3">Mur ligase</fullName>
    </submittedName>
</protein>
<reference evidence="3 4" key="1">
    <citation type="submission" date="2019-01" db="EMBL/GenBank/DDBJ databases">
        <title>Pseudolysobacter antarctica gen. nov., sp. nov., isolated from Fildes Peninsula, Antarctica.</title>
        <authorList>
            <person name="Wei Z."/>
            <person name="Peng F."/>
        </authorList>
    </citation>
    <scope>NUCLEOTIDE SEQUENCE [LARGE SCALE GENOMIC DNA]</scope>
    <source>
        <strain evidence="3 4">AQ6-296</strain>
    </source>
</reference>
<dbReference type="PANTHER" id="PTHR23135">
    <property type="entry name" value="MUR LIGASE FAMILY MEMBER"/>
    <property type="match status" value="1"/>
</dbReference>
<dbReference type="InterPro" id="IPR013221">
    <property type="entry name" value="Mur_ligase_cen"/>
</dbReference>
<dbReference type="InterPro" id="IPR004101">
    <property type="entry name" value="Mur_ligase_C"/>
</dbReference>
<accession>A0A411HQN0</accession>
<sequence length="587" mass="62654">MQPVVTFEDSRRLTGFNLYFDAVGAVLESVGEIPDATLLLAWKTRIERVRIQLGWPTGHVLWREHASGASLALSAPVDQLFTATEVNEWAWLASIAAARRETFHAPGHAAAWDDDSALHTLRAFSAAEHNPKLEVLLQTATARQLTALLDEDELSIGLGTGSMRWLLSDLPAVESIDWSGLRDIPLALITGSNGKTTTVRLLAAMARAHGRKVGYSSTDGLVIGTENIEAGDYSGPAGARAVLRHRDVELAILETARGGILRRGLGVSRAQVAVVTNISVDHFGEYGIHDLDALAEVKLVVAHTLGSSGLLVLNADDELLVRRAEKLHCAIAWFALDDNHPILLGHRERGGVTCGMRDGNLFLSNHGAAHDLGKVADMPLTFSGSATYNIANISAAVLSASALGASVATIIEVLANFGAAHSDNPGRLQHWQLGSLQVFLDYAHNAEGLRGLLDVATRQRGSSRLLLVLGQAGNREDKEIRELAQVAASFHPDHIVLKDIDGMLRGRAAGEVATILRDELVRAGLSSDAIVECLDEFTAARSALAAARAHEVLVLPIHGGNARNNTVVLLDQLLASGWQPGTDLPAA</sequence>
<gene>
    <name evidence="3" type="ORF">ELE36_15815</name>
</gene>
<dbReference type="AlphaFoldDB" id="A0A411HQN0"/>
<dbReference type="InterPro" id="IPR036615">
    <property type="entry name" value="Mur_ligase_C_dom_sf"/>
</dbReference>
<dbReference type="Proteomes" id="UP000291562">
    <property type="component" value="Chromosome"/>
</dbReference>
<proteinExistence type="predicted"/>
<dbReference type="EMBL" id="CP035704">
    <property type="protein sequence ID" value="QBB72730.1"/>
    <property type="molecule type" value="Genomic_DNA"/>
</dbReference>
<dbReference type="KEGG" id="xbc:ELE36_15815"/>
<dbReference type="Gene3D" id="3.40.1190.10">
    <property type="entry name" value="Mur-like, catalytic domain"/>
    <property type="match status" value="1"/>
</dbReference>
<dbReference type="OrthoDB" id="9803907at2"/>
<feature type="domain" description="Mur ligase C-terminal" evidence="1">
    <location>
        <begin position="426"/>
        <end position="554"/>
    </location>
</feature>